<gene>
    <name evidence="8" type="ORF">CJ030_MR7G025998</name>
</gene>
<evidence type="ECO:0000256" key="5">
    <source>
        <dbReference type="ARBA" id="ARBA00023136"/>
    </source>
</evidence>
<organism evidence="8 9">
    <name type="scientific">Morella rubra</name>
    <name type="common">Chinese bayberry</name>
    <dbReference type="NCBI Taxonomy" id="262757"/>
    <lineage>
        <taxon>Eukaryota</taxon>
        <taxon>Viridiplantae</taxon>
        <taxon>Streptophyta</taxon>
        <taxon>Embryophyta</taxon>
        <taxon>Tracheophyta</taxon>
        <taxon>Spermatophyta</taxon>
        <taxon>Magnoliopsida</taxon>
        <taxon>eudicotyledons</taxon>
        <taxon>Gunneridae</taxon>
        <taxon>Pentapetalae</taxon>
        <taxon>rosids</taxon>
        <taxon>fabids</taxon>
        <taxon>Fagales</taxon>
        <taxon>Myricaceae</taxon>
        <taxon>Morella</taxon>
    </lineage>
</organism>
<accession>A0A6A1UYM5</accession>
<sequence>MLLLLYLQSSQVQFPTPSQCVYPRSPAMFLGLFAALALMIAQIIIYVSTGCICCQRSPYPSNSTWRVALVCFVFSWFTFVIAFLLLLTGAALNDEHGEESMYFGNYYCYVVKPGVFAGGALLSFASLIFGLIYYLALTSAKNSDIPWGDPSVPSQGGQGVIAMGQPQFPPHSTQQPVFVHEDTYIRRQFT</sequence>
<feature type="transmembrane region" description="Helical" evidence="7">
    <location>
        <begin position="67"/>
        <end position="93"/>
    </location>
</feature>
<keyword evidence="9" id="KW-1185">Reference proteome</keyword>
<feature type="transmembrane region" description="Helical" evidence="7">
    <location>
        <begin position="30"/>
        <end position="55"/>
    </location>
</feature>
<evidence type="ECO:0000256" key="3">
    <source>
        <dbReference type="ARBA" id="ARBA00022729"/>
    </source>
</evidence>
<reference evidence="8 9" key="1">
    <citation type="journal article" date="2019" name="Plant Biotechnol. J.">
        <title>The red bayberry genome and genetic basis of sex determination.</title>
        <authorList>
            <person name="Jia H.M."/>
            <person name="Jia H.J."/>
            <person name="Cai Q.L."/>
            <person name="Wang Y."/>
            <person name="Zhao H.B."/>
            <person name="Yang W.F."/>
            <person name="Wang G.Y."/>
            <person name="Li Y.H."/>
            <person name="Zhan D.L."/>
            <person name="Shen Y.T."/>
            <person name="Niu Q.F."/>
            <person name="Chang L."/>
            <person name="Qiu J."/>
            <person name="Zhao L."/>
            <person name="Xie H.B."/>
            <person name="Fu W.Y."/>
            <person name="Jin J."/>
            <person name="Li X.W."/>
            <person name="Jiao Y."/>
            <person name="Zhou C.C."/>
            <person name="Tu T."/>
            <person name="Chai C.Y."/>
            <person name="Gao J.L."/>
            <person name="Fan L.J."/>
            <person name="van de Weg E."/>
            <person name="Wang J.Y."/>
            <person name="Gao Z.S."/>
        </authorList>
    </citation>
    <scope>NUCLEOTIDE SEQUENCE [LARGE SCALE GENOMIC DNA]</scope>
    <source>
        <tissue evidence="8">Leaves</tissue>
    </source>
</reference>
<evidence type="ECO:0000256" key="4">
    <source>
        <dbReference type="ARBA" id="ARBA00022989"/>
    </source>
</evidence>
<keyword evidence="4 7" id="KW-1133">Transmembrane helix</keyword>
<dbReference type="Pfam" id="PF06749">
    <property type="entry name" value="DUF1218"/>
    <property type="match status" value="1"/>
</dbReference>
<keyword evidence="3" id="KW-0732">Signal</keyword>
<dbReference type="OrthoDB" id="678343at2759"/>
<evidence type="ECO:0000256" key="6">
    <source>
        <dbReference type="ARBA" id="ARBA00029467"/>
    </source>
</evidence>
<dbReference type="GO" id="GO:0012505">
    <property type="term" value="C:endomembrane system"/>
    <property type="evidence" value="ECO:0007669"/>
    <property type="project" value="UniProtKB-SubCell"/>
</dbReference>
<comment type="caution">
    <text evidence="8">The sequence shown here is derived from an EMBL/GenBank/DDBJ whole genome shotgun (WGS) entry which is preliminary data.</text>
</comment>
<feature type="transmembrane region" description="Helical" evidence="7">
    <location>
        <begin position="113"/>
        <end position="136"/>
    </location>
</feature>
<evidence type="ECO:0000256" key="1">
    <source>
        <dbReference type="ARBA" id="ARBA00004127"/>
    </source>
</evidence>
<evidence type="ECO:0000313" key="9">
    <source>
        <dbReference type="Proteomes" id="UP000516437"/>
    </source>
</evidence>
<name>A0A6A1UYM5_9ROSI</name>
<keyword evidence="2 7" id="KW-0812">Transmembrane</keyword>
<dbReference type="Proteomes" id="UP000516437">
    <property type="component" value="Chromosome 7"/>
</dbReference>
<proteinExistence type="inferred from homology"/>
<comment type="similarity">
    <text evidence="6">Belongs to the DESIGUAL family.</text>
</comment>
<keyword evidence="5 7" id="KW-0472">Membrane</keyword>
<dbReference type="InterPro" id="IPR009606">
    <property type="entry name" value="DEAL/Modifying_wall_lignin1/2"/>
</dbReference>
<dbReference type="AlphaFoldDB" id="A0A6A1UYM5"/>
<dbReference type="InterPro" id="IPR052222">
    <property type="entry name" value="DESIGUAL"/>
</dbReference>
<evidence type="ECO:0000256" key="7">
    <source>
        <dbReference type="SAM" id="Phobius"/>
    </source>
</evidence>
<protein>
    <submittedName>
        <fullName evidence="8">Uncharacterized protein</fullName>
    </submittedName>
</protein>
<comment type="subcellular location">
    <subcellularLocation>
        <location evidence="1">Endomembrane system</location>
        <topology evidence="1">Multi-pass membrane protein</topology>
    </subcellularLocation>
</comment>
<dbReference type="EMBL" id="RXIC02000025">
    <property type="protein sequence ID" value="KAB1205505.1"/>
    <property type="molecule type" value="Genomic_DNA"/>
</dbReference>
<evidence type="ECO:0000313" key="8">
    <source>
        <dbReference type="EMBL" id="KAB1205505.1"/>
    </source>
</evidence>
<dbReference type="PANTHER" id="PTHR31769">
    <property type="entry name" value="OS07G0462200 PROTEIN-RELATED"/>
    <property type="match status" value="1"/>
</dbReference>
<evidence type="ECO:0000256" key="2">
    <source>
        <dbReference type="ARBA" id="ARBA00022692"/>
    </source>
</evidence>